<evidence type="ECO:0000256" key="4">
    <source>
        <dbReference type="ARBA" id="ARBA00022989"/>
    </source>
</evidence>
<keyword evidence="9" id="KW-1185">Reference proteome</keyword>
<dbReference type="PANTHER" id="PTHR42920">
    <property type="entry name" value="OS03G0707200 PROTEIN-RELATED"/>
    <property type="match status" value="1"/>
</dbReference>
<keyword evidence="3 6" id="KW-0812">Transmembrane</keyword>
<feature type="transmembrane region" description="Helical" evidence="6">
    <location>
        <begin position="75"/>
        <end position="96"/>
    </location>
</feature>
<evidence type="ECO:0000313" key="9">
    <source>
        <dbReference type="Proteomes" id="UP001230207"/>
    </source>
</evidence>
<reference evidence="8 9" key="1">
    <citation type="submission" date="2023-07" db="EMBL/GenBank/DDBJ databases">
        <title>Genomic Encyclopedia of Type Strains, Phase IV (KMG-IV): sequencing the most valuable type-strain genomes for metagenomic binning, comparative biology and taxonomic classification.</title>
        <authorList>
            <person name="Goeker M."/>
        </authorList>
    </citation>
    <scope>NUCLEOTIDE SEQUENCE [LARGE SCALE GENOMIC DNA]</scope>
    <source>
        <strain evidence="8 9">DSM 1112</strain>
    </source>
</reference>
<feature type="transmembrane region" description="Helical" evidence="6">
    <location>
        <begin position="46"/>
        <end position="63"/>
    </location>
</feature>
<dbReference type="SUPFAM" id="SSF103481">
    <property type="entry name" value="Multidrug resistance efflux transporter EmrE"/>
    <property type="match status" value="2"/>
</dbReference>
<gene>
    <name evidence="8" type="ORF">QO002_003891</name>
</gene>
<name>A0ABU0BU14_9HYPH</name>
<feature type="transmembrane region" description="Helical" evidence="6">
    <location>
        <begin position="129"/>
        <end position="147"/>
    </location>
</feature>
<feature type="transmembrane region" description="Helical" evidence="6">
    <location>
        <begin position="223"/>
        <end position="242"/>
    </location>
</feature>
<evidence type="ECO:0000256" key="2">
    <source>
        <dbReference type="ARBA" id="ARBA00022475"/>
    </source>
</evidence>
<keyword evidence="4 6" id="KW-1133">Transmembrane helix</keyword>
<proteinExistence type="predicted"/>
<feature type="transmembrane region" description="Helical" evidence="6">
    <location>
        <begin position="279"/>
        <end position="295"/>
    </location>
</feature>
<dbReference type="Proteomes" id="UP001230207">
    <property type="component" value="Unassembled WGS sequence"/>
</dbReference>
<evidence type="ECO:0000256" key="5">
    <source>
        <dbReference type="ARBA" id="ARBA00023136"/>
    </source>
</evidence>
<feature type="transmembrane region" description="Helical" evidence="6">
    <location>
        <begin position="191"/>
        <end position="211"/>
    </location>
</feature>
<keyword evidence="2" id="KW-1003">Cell membrane</keyword>
<protein>
    <submittedName>
        <fullName evidence="8">Drug/metabolite transporter (DMT)-like permease</fullName>
    </submittedName>
</protein>
<evidence type="ECO:0000256" key="6">
    <source>
        <dbReference type="SAM" id="Phobius"/>
    </source>
</evidence>
<keyword evidence="5 6" id="KW-0472">Membrane</keyword>
<feature type="domain" description="EamA" evidence="7">
    <location>
        <begin position="162"/>
        <end position="294"/>
    </location>
</feature>
<dbReference type="InterPro" id="IPR051258">
    <property type="entry name" value="Diverse_Substrate_Transporter"/>
</dbReference>
<dbReference type="Pfam" id="PF00892">
    <property type="entry name" value="EamA"/>
    <property type="match status" value="2"/>
</dbReference>
<comment type="subcellular location">
    <subcellularLocation>
        <location evidence="1">Cell membrane</location>
        <topology evidence="1">Multi-pass membrane protein</topology>
    </subcellularLocation>
</comment>
<dbReference type="PANTHER" id="PTHR42920:SF11">
    <property type="entry name" value="INNER MEMBRANE PROTEIN YTFF"/>
    <property type="match status" value="1"/>
</dbReference>
<feature type="transmembrane region" description="Helical" evidence="6">
    <location>
        <begin position="102"/>
        <end position="122"/>
    </location>
</feature>
<dbReference type="InterPro" id="IPR037185">
    <property type="entry name" value="EmrE-like"/>
</dbReference>
<evidence type="ECO:0000256" key="1">
    <source>
        <dbReference type="ARBA" id="ARBA00004651"/>
    </source>
</evidence>
<evidence type="ECO:0000259" key="7">
    <source>
        <dbReference type="Pfam" id="PF00892"/>
    </source>
</evidence>
<evidence type="ECO:0000313" key="8">
    <source>
        <dbReference type="EMBL" id="MDQ0321753.1"/>
    </source>
</evidence>
<feature type="domain" description="EamA" evidence="7">
    <location>
        <begin position="13"/>
        <end position="145"/>
    </location>
</feature>
<accession>A0ABU0BU14</accession>
<feature type="transmembrane region" description="Helical" evidence="6">
    <location>
        <begin position="159"/>
        <end position="179"/>
    </location>
</feature>
<feature type="transmembrane region" description="Helical" evidence="6">
    <location>
        <begin position="254"/>
        <end position="273"/>
    </location>
</feature>
<dbReference type="InterPro" id="IPR000620">
    <property type="entry name" value="EamA_dom"/>
</dbReference>
<dbReference type="EMBL" id="JAUSVF010000001">
    <property type="protein sequence ID" value="MDQ0321753.1"/>
    <property type="molecule type" value="Genomic_DNA"/>
</dbReference>
<organism evidence="8 9">
    <name type="scientific">Pararhizobium capsulatum DSM 1112</name>
    <dbReference type="NCBI Taxonomy" id="1121113"/>
    <lineage>
        <taxon>Bacteria</taxon>
        <taxon>Pseudomonadati</taxon>
        <taxon>Pseudomonadota</taxon>
        <taxon>Alphaproteobacteria</taxon>
        <taxon>Hyphomicrobiales</taxon>
        <taxon>Rhizobiaceae</taxon>
        <taxon>Rhizobium/Agrobacterium group</taxon>
        <taxon>Pararhizobium</taxon>
    </lineage>
</organism>
<comment type="caution">
    <text evidence="8">The sequence shown here is derived from an EMBL/GenBank/DDBJ whole genome shotgun (WGS) entry which is preliminary data.</text>
</comment>
<evidence type="ECO:0000256" key="3">
    <source>
        <dbReference type="ARBA" id="ARBA00022692"/>
    </source>
</evidence>
<sequence length="308" mass="33154">MKYKKMLSMNLQAYIILCITTAIWGGNSVAGKMAVGHVSPMTLTTSRWVIACLVLLVFAAPQVKRDMPAIAKNWLLLLGYGTVGFTAFNAFLYSALQYTSAINAVIEQAGIPMVIFLMNFALFRTAVSWAQIAGFTLTLFGVGLTASHGNPATLLSLQLNQGDALMMAAVLVYAGYTVALRWKPAIHWKSLIAVSAFGALLSSLPLLVWEIGQGNFIFPDTEGWMIVAYAGLLPSLVSQILYVRGVELIGPNRAGLFINTIPIFGMLLSILLIGETLETFHMIAMALVLVGIAVAERGRPKPAEAQAA</sequence>